<feature type="transmembrane region" description="Helical" evidence="1">
    <location>
        <begin position="7"/>
        <end position="23"/>
    </location>
</feature>
<dbReference type="OrthoDB" id="2356242at2"/>
<evidence type="ECO:0000313" key="2">
    <source>
        <dbReference type="EMBL" id="ERG66298.1"/>
    </source>
</evidence>
<gene>
    <name evidence="2" type="ORF">M467_03300</name>
</gene>
<organism evidence="2 3">
    <name type="scientific">Exiguobacterium chiriqhucha RW-2</name>
    <dbReference type="NCBI Taxonomy" id="1345023"/>
    <lineage>
        <taxon>Bacteria</taxon>
        <taxon>Bacillati</taxon>
        <taxon>Bacillota</taxon>
        <taxon>Bacilli</taxon>
        <taxon>Bacillales</taxon>
        <taxon>Bacillales Family XII. Incertae Sedis</taxon>
        <taxon>Exiguobacterium</taxon>
    </lineage>
</organism>
<dbReference type="STRING" id="1385984.GCA_000702565_02011"/>
<protein>
    <submittedName>
        <fullName evidence="2">Uncharacterized protein</fullName>
    </submittedName>
</protein>
<feature type="transmembrane region" description="Helical" evidence="1">
    <location>
        <begin position="63"/>
        <end position="86"/>
    </location>
</feature>
<keyword evidence="3" id="KW-1185">Reference proteome</keyword>
<dbReference type="AlphaFoldDB" id="U1LG51"/>
<proteinExistence type="predicted"/>
<keyword evidence="1" id="KW-0472">Membrane</keyword>
<name>U1LG51_9BACL</name>
<dbReference type="Proteomes" id="UP000016464">
    <property type="component" value="Unassembled WGS sequence"/>
</dbReference>
<sequence>MRFFPLLIMTGLTVLTLGLYFVFDAFPTLDRPTSFAALSFLSFGAMLLILTDGVRRTKSGTGVVWSYIALTGALFVTIFNVSVWIIGEVAS</sequence>
<accession>U1LG51</accession>
<keyword evidence="1" id="KW-0812">Transmembrane</keyword>
<evidence type="ECO:0000256" key="1">
    <source>
        <dbReference type="SAM" id="Phobius"/>
    </source>
</evidence>
<dbReference type="PATRIC" id="fig|1345023.5.peg.1766"/>
<reference evidence="2 3" key="1">
    <citation type="journal article" date="2013" name="Genome Announc.">
        <title>Draft Genome Sequence of Exiguobacterium pavilionensis Strain RW-2, with Wide Thermal, Salinity, and pH Tolerance, Isolated from Modern Freshwater Microbialites.</title>
        <authorList>
            <person name="White R.A.III."/>
            <person name="Grassa C.J."/>
            <person name="Suttle C.A."/>
        </authorList>
    </citation>
    <scope>NUCLEOTIDE SEQUENCE [LARGE SCALE GENOMIC DNA]</scope>
    <source>
        <strain evidence="2 3">RW-2</strain>
    </source>
</reference>
<dbReference type="RefSeq" id="WP_021066925.1">
    <property type="nucleotide sequence ID" value="NZ_ATCL01000020.1"/>
</dbReference>
<evidence type="ECO:0000313" key="3">
    <source>
        <dbReference type="Proteomes" id="UP000016464"/>
    </source>
</evidence>
<keyword evidence="1" id="KW-1133">Transmembrane helix</keyword>
<feature type="transmembrane region" description="Helical" evidence="1">
    <location>
        <begin position="35"/>
        <end position="51"/>
    </location>
</feature>
<comment type="caution">
    <text evidence="2">The sequence shown here is derived from an EMBL/GenBank/DDBJ whole genome shotgun (WGS) entry which is preliminary data.</text>
</comment>
<dbReference type="EMBL" id="ATCL01000020">
    <property type="protein sequence ID" value="ERG66298.1"/>
    <property type="molecule type" value="Genomic_DNA"/>
</dbReference>